<dbReference type="RefSeq" id="WP_091406883.1">
    <property type="nucleotide sequence ID" value="NZ_FOAB01000002.1"/>
</dbReference>
<protein>
    <recommendedName>
        <fullName evidence="4">Protein tas</fullName>
    </recommendedName>
</protein>
<feature type="domain" description="NADP-dependent oxidoreductase" evidence="5">
    <location>
        <begin position="15"/>
        <end position="334"/>
    </location>
</feature>
<dbReference type="GO" id="GO:0016491">
    <property type="term" value="F:oxidoreductase activity"/>
    <property type="evidence" value="ECO:0007669"/>
    <property type="project" value="UniProtKB-KW"/>
</dbReference>
<dbReference type="InterPro" id="IPR050523">
    <property type="entry name" value="AKR_Detox_Biosynth"/>
</dbReference>
<dbReference type="STRING" id="1038014.SAMN04487910_1354"/>
<dbReference type="InterPro" id="IPR036812">
    <property type="entry name" value="NAD(P)_OxRdtase_dom_sf"/>
</dbReference>
<keyword evidence="7" id="KW-1185">Reference proteome</keyword>
<dbReference type="EMBL" id="FOAB01000002">
    <property type="protein sequence ID" value="SEK87270.1"/>
    <property type="molecule type" value="Genomic_DNA"/>
</dbReference>
<dbReference type="PANTHER" id="PTHR43364:SF4">
    <property type="entry name" value="NAD(P)-LINKED OXIDOREDUCTASE SUPERFAMILY PROTEIN"/>
    <property type="match status" value="1"/>
</dbReference>
<dbReference type="PANTHER" id="PTHR43364">
    <property type="entry name" value="NADH-SPECIFIC METHYLGLYOXAL REDUCTASE-RELATED"/>
    <property type="match status" value="1"/>
</dbReference>
<organism evidence="6 7">
    <name type="scientific">Aquimarina amphilecti</name>
    <dbReference type="NCBI Taxonomy" id="1038014"/>
    <lineage>
        <taxon>Bacteria</taxon>
        <taxon>Pseudomonadati</taxon>
        <taxon>Bacteroidota</taxon>
        <taxon>Flavobacteriia</taxon>
        <taxon>Flavobacteriales</taxon>
        <taxon>Flavobacteriaceae</taxon>
        <taxon>Aquimarina</taxon>
    </lineage>
</organism>
<comment type="similarity">
    <text evidence="3">Belongs to the aldo/keto reductase family. Aldo/keto reductase 2 subfamily.</text>
</comment>
<reference evidence="6 7" key="1">
    <citation type="submission" date="2016-10" db="EMBL/GenBank/DDBJ databases">
        <authorList>
            <person name="de Groot N.N."/>
        </authorList>
    </citation>
    <scope>NUCLEOTIDE SEQUENCE [LARGE SCALE GENOMIC DNA]</scope>
    <source>
        <strain evidence="6 7">DSM 25232</strain>
    </source>
</reference>
<dbReference type="OrthoDB" id="9773828at2"/>
<keyword evidence="2" id="KW-0560">Oxidoreductase</keyword>
<proteinExistence type="inferred from homology"/>
<evidence type="ECO:0000256" key="1">
    <source>
        <dbReference type="ARBA" id="ARBA00022857"/>
    </source>
</evidence>
<name>A0A1H7KL72_AQUAM</name>
<accession>A0A1H7KL72</accession>
<dbReference type="Pfam" id="PF00248">
    <property type="entry name" value="Aldo_ket_red"/>
    <property type="match status" value="1"/>
</dbReference>
<dbReference type="CDD" id="cd19094">
    <property type="entry name" value="AKR_Tas-like"/>
    <property type="match status" value="1"/>
</dbReference>
<dbReference type="FunFam" id="3.20.20.100:FF:000005">
    <property type="entry name" value="NADP(H)-dependent aldo-keto reductase"/>
    <property type="match status" value="1"/>
</dbReference>
<dbReference type="SUPFAM" id="SSF51430">
    <property type="entry name" value="NAD(P)-linked oxidoreductase"/>
    <property type="match status" value="1"/>
</dbReference>
<keyword evidence="1" id="KW-0521">NADP</keyword>
<dbReference type="InterPro" id="IPR023210">
    <property type="entry name" value="NADP_OxRdtase_dom"/>
</dbReference>
<gene>
    <name evidence="6" type="ORF">SAMN04487910_1354</name>
</gene>
<evidence type="ECO:0000256" key="3">
    <source>
        <dbReference type="ARBA" id="ARBA00038157"/>
    </source>
</evidence>
<evidence type="ECO:0000256" key="2">
    <source>
        <dbReference type="ARBA" id="ARBA00023002"/>
    </source>
</evidence>
<evidence type="ECO:0000313" key="7">
    <source>
        <dbReference type="Proteomes" id="UP000198521"/>
    </source>
</evidence>
<dbReference type="Gene3D" id="3.20.20.100">
    <property type="entry name" value="NADP-dependent oxidoreductase domain"/>
    <property type="match status" value="1"/>
</dbReference>
<evidence type="ECO:0000313" key="6">
    <source>
        <dbReference type="EMBL" id="SEK87270.1"/>
    </source>
</evidence>
<sequence length="343" mass="39148">MKYTTLPNTDIKVSKICLGSMTWGEQNTELEGHQQIEYAISQGVNFIDTAELYSVPAKKETQGSTEKIIGTWLKESGKRDEVVIASKIVGPAEFSKHIRNKGFDKKEIEDAVHKSLERLQTDYIDLYQLHWPERHTNYFGQLGYTHDNEHTWKDNFSEVLESLNGFVKQGKIRQIGVSNETAYGMMRYTEEARNGAPKMITIQNPYNLLNRKDEIGLVEVLHRENVGHLPYSPLGFGMLTGKYLEEIPKNSRVDLFPNYNRYMNENSFKATRLYNEIAKKHNISLTQLSLAFVNQQPFVTSNIIGATSIEQLRENIGSIDVVLSEQIINEINEVHAQIPNPAP</sequence>
<dbReference type="Proteomes" id="UP000198521">
    <property type="component" value="Unassembled WGS sequence"/>
</dbReference>
<evidence type="ECO:0000259" key="5">
    <source>
        <dbReference type="Pfam" id="PF00248"/>
    </source>
</evidence>
<dbReference type="AlphaFoldDB" id="A0A1H7KL72"/>
<evidence type="ECO:0000256" key="4">
    <source>
        <dbReference type="ARBA" id="ARBA00070119"/>
    </source>
</evidence>